<proteinExistence type="predicted"/>
<evidence type="ECO:0000313" key="2">
    <source>
        <dbReference type="EMBL" id="TWW56773.1"/>
    </source>
</evidence>
<sequence>MKAEMRGGSVEERRRALRGTPDRLSFRLRPGAHDGHPLHGERRDSRAPSLTGSQTAPCAERELGIGT</sequence>
<organism evidence="2 3">
    <name type="scientific">Takifugu flavidus</name>
    <name type="common">sansaifugu</name>
    <dbReference type="NCBI Taxonomy" id="433684"/>
    <lineage>
        <taxon>Eukaryota</taxon>
        <taxon>Metazoa</taxon>
        <taxon>Chordata</taxon>
        <taxon>Craniata</taxon>
        <taxon>Vertebrata</taxon>
        <taxon>Euteleostomi</taxon>
        <taxon>Actinopterygii</taxon>
        <taxon>Neopterygii</taxon>
        <taxon>Teleostei</taxon>
        <taxon>Neoteleostei</taxon>
        <taxon>Acanthomorphata</taxon>
        <taxon>Eupercaria</taxon>
        <taxon>Tetraodontiformes</taxon>
        <taxon>Tetradontoidea</taxon>
        <taxon>Tetraodontidae</taxon>
        <taxon>Takifugu</taxon>
    </lineage>
</organism>
<dbReference type="Proteomes" id="UP000324091">
    <property type="component" value="Chromosome 8"/>
</dbReference>
<dbReference type="AlphaFoldDB" id="A0A5C6MPK0"/>
<feature type="compositionally biased region" description="Basic and acidic residues" evidence="1">
    <location>
        <begin position="1"/>
        <end position="46"/>
    </location>
</feature>
<keyword evidence="3" id="KW-1185">Reference proteome</keyword>
<evidence type="ECO:0000313" key="3">
    <source>
        <dbReference type="Proteomes" id="UP000324091"/>
    </source>
</evidence>
<accession>A0A5C6MPK0</accession>
<feature type="region of interest" description="Disordered" evidence="1">
    <location>
        <begin position="1"/>
        <end position="67"/>
    </location>
</feature>
<evidence type="ECO:0000256" key="1">
    <source>
        <dbReference type="SAM" id="MobiDB-lite"/>
    </source>
</evidence>
<comment type="caution">
    <text evidence="2">The sequence shown here is derived from an EMBL/GenBank/DDBJ whole genome shotgun (WGS) entry which is preliminary data.</text>
</comment>
<protein>
    <submittedName>
        <fullName evidence="2">Uncharacterized protein</fullName>
    </submittedName>
</protein>
<reference evidence="2 3" key="1">
    <citation type="submission" date="2019-04" db="EMBL/GenBank/DDBJ databases">
        <title>Chromosome genome assembly for Takifugu flavidus.</title>
        <authorList>
            <person name="Xiao S."/>
        </authorList>
    </citation>
    <scope>NUCLEOTIDE SEQUENCE [LARGE SCALE GENOMIC DNA]</scope>
    <source>
        <strain evidence="2">HTHZ2018</strain>
        <tissue evidence="2">Muscle</tissue>
    </source>
</reference>
<gene>
    <name evidence="2" type="ORF">D4764_08G0007600</name>
</gene>
<dbReference type="EMBL" id="RHFK02000021">
    <property type="protein sequence ID" value="TWW56773.1"/>
    <property type="molecule type" value="Genomic_DNA"/>
</dbReference>
<name>A0A5C6MPK0_9TELE</name>